<feature type="transmembrane region" description="Helical" evidence="1">
    <location>
        <begin position="44"/>
        <end position="63"/>
    </location>
</feature>
<keyword evidence="3" id="KW-1185">Reference proteome</keyword>
<dbReference type="AlphaFoldDB" id="A0A5B6VSJ1"/>
<protein>
    <submittedName>
        <fullName evidence="2">Reverse transcriptase</fullName>
    </submittedName>
</protein>
<dbReference type="EMBL" id="SMMG02000005">
    <property type="protein sequence ID" value="KAA3472389.1"/>
    <property type="molecule type" value="Genomic_DNA"/>
</dbReference>
<evidence type="ECO:0000256" key="1">
    <source>
        <dbReference type="SAM" id="Phobius"/>
    </source>
</evidence>
<evidence type="ECO:0000313" key="2">
    <source>
        <dbReference type="EMBL" id="KAA3472389.1"/>
    </source>
</evidence>
<gene>
    <name evidence="2" type="ORF">EPI10_022872</name>
</gene>
<keyword evidence="1" id="KW-1133">Transmembrane helix</keyword>
<keyword evidence="2" id="KW-0808">Transferase</keyword>
<reference evidence="3" key="1">
    <citation type="journal article" date="2019" name="Plant Biotechnol. J.">
        <title>Genome sequencing of the Australian wild diploid species Gossypium australe highlights disease resistance and delayed gland morphogenesis.</title>
        <authorList>
            <person name="Cai Y."/>
            <person name="Cai X."/>
            <person name="Wang Q."/>
            <person name="Wang P."/>
            <person name="Zhang Y."/>
            <person name="Cai C."/>
            <person name="Xu Y."/>
            <person name="Wang K."/>
            <person name="Zhou Z."/>
            <person name="Wang C."/>
            <person name="Geng S."/>
            <person name="Li B."/>
            <person name="Dong Q."/>
            <person name="Hou Y."/>
            <person name="Wang H."/>
            <person name="Ai P."/>
            <person name="Liu Z."/>
            <person name="Yi F."/>
            <person name="Sun M."/>
            <person name="An G."/>
            <person name="Cheng J."/>
            <person name="Zhang Y."/>
            <person name="Shi Q."/>
            <person name="Xie Y."/>
            <person name="Shi X."/>
            <person name="Chang Y."/>
            <person name="Huang F."/>
            <person name="Chen Y."/>
            <person name="Hong S."/>
            <person name="Mi L."/>
            <person name="Sun Q."/>
            <person name="Zhang L."/>
            <person name="Zhou B."/>
            <person name="Peng R."/>
            <person name="Zhang X."/>
            <person name="Liu F."/>
        </authorList>
    </citation>
    <scope>NUCLEOTIDE SEQUENCE [LARGE SCALE GENOMIC DNA]</scope>
    <source>
        <strain evidence="3">cv. PA1801</strain>
    </source>
</reference>
<keyword evidence="1" id="KW-0812">Transmembrane</keyword>
<dbReference type="OrthoDB" id="1411964at2759"/>
<organism evidence="2 3">
    <name type="scientific">Gossypium australe</name>
    <dbReference type="NCBI Taxonomy" id="47621"/>
    <lineage>
        <taxon>Eukaryota</taxon>
        <taxon>Viridiplantae</taxon>
        <taxon>Streptophyta</taxon>
        <taxon>Embryophyta</taxon>
        <taxon>Tracheophyta</taxon>
        <taxon>Spermatophyta</taxon>
        <taxon>Magnoliopsida</taxon>
        <taxon>eudicotyledons</taxon>
        <taxon>Gunneridae</taxon>
        <taxon>Pentapetalae</taxon>
        <taxon>rosids</taxon>
        <taxon>malvids</taxon>
        <taxon>Malvales</taxon>
        <taxon>Malvaceae</taxon>
        <taxon>Malvoideae</taxon>
        <taxon>Gossypium</taxon>
    </lineage>
</organism>
<keyword evidence="2" id="KW-0695">RNA-directed DNA polymerase</keyword>
<accession>A0A5B6VSJ1</accession>
<name>A0A5B6VSJ1_9ROSI</name>
<feature type="transmembrane region" description="Helical" evidence="1">
    <location>
        <begin position="6"/>
        <end position="23"/>
    </location>
</feature>
<dbReference type="Proteomes" id="UP000325315">
    <property type="component" value="Unassembled WGS sequence"/>
</dbReference>
<evidence type="ECO:0000313" key="3">
    <source>
        <dbReference type="Proteomes" id="UP000325315"/>
    </source>
</evidence>
<keyword evidence="1" id="KW-0472">Membrane</keyword>
<sequence length="103" mass="11035">MAALKASVTLVMKFVISVSYSVVLNGIKGGEFRPIRDLRQGDPLTLYLFIICAEGFSILVNMAKCEGLIGGARVGRGGIVVTHLVFADDNILFGEATEDGQMQ</sequence>
<comment type="caution">
    <text evidence="2">The sequence shown here is derived from an EMBL/GenBank/DDBJ whole genome shotgun (WGS) entry which is preliminary data.</text>
</comment>
<keyword evidence="2" id="KW-0548">Nucleotidyltransferase</keyword>
<proteinExistence type="predicted"/>
<dbReference type="GO" id="GO:0003964">
    <property type="term" value="F:RNA-directed DNA polymerase activity"/>
    <property type="evidence" value="ECO:0007669"/>
    <property type="project" value="UniProtKB-KW"/>
</dbReference>